<proteinExistence type="predicted"/>
<dbReference type="Proteomes" id="UP000191040">
    <property type="component" value="Chromosome I"/>
</dbReference>
<accession>A0A1T4Z5Q0</accession>
<reference evidence="2" key="1">
    <citation type="submission" date="2017-02" db="EMBL/GenBank/DDBJ databases">
        <authorList>
            <person name="Varghese N."/>
            <person name="Submissions S."/>
        </authorList>
    </citation>
    <scope>NUCLEOTIDE SEQUENCE [LARGE SCALE GENOMIC DNA]</scope>
    <source>
        <strain evidence="2">9H-4</strain>
    </source>
</reference>
<evidence type="ECO:0000313" key="1">
    <source>
        <dbReference type="EMBL" id="SKB09276.1"/>
    </source>
</evidence>
<dbReference type="AlphaFoldDB" id="A0A1T4Z5Q0"/>
<gene>
    <name evidence="1" type="ORF">SAMN06295964_2593</name>
</gene>
<sequence length="51" mass="5419">MVKKAVILFVVGFGLYYLFSTPEDAATAVRGAFDAAISAFGQVGVFMSELL</sequence>
<organism evidence="1 2">
    <name type="scientific">Aeromicrobium choanae</name>
    <dbReference type="NCBI Taxonomy" id="1736691"/>
    <lineage>
        <taxon>Bacteria</taxon>
        <taxon>Bacillati</taxon>
        <taxon>Actinomycetota</taxon>
        <taxon>Actinomycetes</taxon>
        <taxon>Propionibacteriales</taxon>
        <taxon>Nocardioidaceae</taxon>
        <taxon>Aeromicrobium</taxon>
    </lineage>
</organism>
<name>A0A1T4Z5Q0_9ACTN</name>
<evidence type="ECO:0000313" key="2">
    <source>
        <dbReference type="Proteomes" id="UP000191040"/>
    </source>
</evidence>
<dbReference type="STRING" id="1736691.SAMN06295964_2593"/>
<keyword evidence="2" id="KW-1185">Reference proteome</keyword>
<dbReference type="EMBL" id="LT796768">
    <property type="protein sequence ID" value="SKB09276.1"/>
    <property type="molecule type" value="Genomic_DNA"/>
</dbReference>
<dbReference type="RefSeq" id="WP_172806362.1">
    <property type="nucleotide sequence ID" value="NZ_LT796768.1"/>
</dbReference>
<protein>
    <submittedName>
        <fullName evidence="1">Uncharacterized protein</fullName>
    </submittedName>
</protein>